<accession>U1YJJ0</accession>
<reference evidence="2 3" key="1">
    <citation type="submission" date="2013-08" db="EMBL/GenBank/DDBJ databases">
        <authorList>
            <person name="Weinstock G."/>
            <person name="Sodergren E."/>
            <person name="Wylie T."/>
            <person name="Fulton L."/>
            <person name="Fulton R."/>
            <person name="Fronick C."/>
            <person name="O'Laughlin M."/>
            <person name="Godfrey J."/>
            <person name="Miner T."/>
            <person name="Herter B."/>
            <person name="Appelbaum E."/>
            <person name="Cordes M."/>
            <person name="Lek S."/>
            <person name="Wollam A."/>
            <person name="Pepin K.H."/>
            <person name="Palsikar V.B."/>
            <person name="Mitreva M."/>
            <person name="Wilson R.K."/>
        </authorList>
    </citation>
    <scope>NUCLEOTIDE SEQUENCE [LARGE SCALE GENOMIC DNA]</scope>
    <source>
        <strain evidence="2 3">ATCC 12856</strain>
    </source>
</reference>
<keyword evidence="1" id="KW-0812">Transmembrane</keyword>
<evidence type="ECO:0000313" key="3">
    <source>
        <dbReference type="Proteomes" id="UP000016511"/>
    </source>
</evidence>
<dbReference type="STRING" id="649747.HMPREF0083_00956"/>
<keyword evidence="3" id="KW-1185">Reference proteome</keyword>
<sequence length="54" mass="6301">MRFNRRRVSTGLFLRPTLKKKGAFTAMFNDAVIISTFVMSFLLFLGFTEFCDRT</sequence>
<organism evidence="2 3">
    <name type="scientific">Aneurinibacillus aneurinilyticus ATCC 12856</name>
    <dbReference type="NCBI Taxonomy" id="649747"/>
    <lineage>
        <taxon>Bacteria</taxon>
        <taxon>Bacillati</taxon>
        <taxon>Bacillota</taxon>
        <taxon>Bacilli</taxon>
        <taxon>Bacillales</taxon>
        <taxon>Paenibacillaceae</taxon>
        <taxon>Aneurinibacillus group</taxon>
        <taxon>Aneurinibacillus</taxon>
    </lineage>
</organism>
<dbReference type="AlphaFoldDB" id="U1YJJ0"/>
<dbReference type="PATRIC" id="fig|649747.3.peg.866"/>
<dbReference type="EMBL" id="AWSJ01000060">
    <property type="protein sequence ID" value="ERI10956.1"/>
    <property type="molecule type" value="Genomic_DNA"/>
</dbReference>
<dbReference type="Proteomes" id="UP000016511">
    <property type="component" value="Unassembled WGS sequence"/>
</dbReference>
<keyword evidence="1" id="KW-1133">Transmembrane helix</keyword>
<name>U1YJJ0_ANEAE</name>
<gene>
    <name evidence="2" type="ORF">HMPREF0083_00956</name>
</gene>
<evidence type="ECO:0000256" key="1">
    <source>
        <dbReference type="SAM" id="Phobius"/>
    </source>
</evidence>
<protein>
    <submittedName>
        <fullName evidence="2">Uncharacterized protein</fullName>
    </submittedName>
</protein>
<keyword evidence="1" id="KW-0472">Membrane</keyword>
<dbReference type="HOGENOM" id="CLU_3039883_0_0_9"/>
<feature type="transmembrane region" description="Helical" evidence="1">
    <location>
        <begin position="21"/>
        <end position="47"/>
    </location>
</feature>
<proteinExistence type="predicted"/>
<comment type="caution">
    <text evidence="2">The sequence shown here is derived from an EMBL/GenBank/DDBJ whole genome shotgun (WGS) entry which is preliminary data.</text>
</comment>
<evidence type="ECO:0000313" key="2">
    <source>
        <dbReference type="EMBL" id="ERI10956.1"/>
    </source>
</evidence>